<gene>
    <name evidence="2" type="ORF">J0A68_18375</name>
</gene>
<feature type="transmembrane region" description="Helical" evidence="1">
    <location>
        <begin position="133"/>
        <end position="157"/>
    </location>
</feature>
<feature type="transmembrane region" description="Helical" evidence="1">
    <location>
        <begin position="272"/>
        <end position="290"/>
    </location>
</feature>
<evidence type="ECO:0000313" key="2">
    <source>
        <dbReference type="EMBL" id="MBN7812929.1"/>
    </source>
</evidence>
<feature type="transmembrane region" description="Helical" evidence="1">
    <location>
        <begin position="245"/>
        <end position="266"/>
    </location>
</feature>
<feature type="transmembrane region" description="Helical" evidence="1">
    <location>
        <begin position="88"/>
        <end position="121"/>
    </location>
</feature>
<feature type="transmembrane region" description="Helical" evidence="1">
    <location>
        <begin position="319"/>
        <end position="338"/>
    </location>
</feature>
<reference evidence="2 3" key="1">
    <citation type="submission" date="2021-03" db="EMBL/GenBank/DDBJ databases">
        <title>novel species isolated from a fishpond in China.</title>
        <authorList>
            <person name="Lu H."/>
            <person name="Cai Z."/>
        </authorList>
    </citation>
    <scope>NUCLEOTIDE SEQUENCE [LARGE SCALE GENOMIC DNA]</scope>
    <source>
        <strain evidence="2 3">H41</strain>
    </source>
</reference>
<proteinExistence type="predicted"/>
<feature type="transmembrane region" description="Helical" evidence="1">
    <location>
        <begin position="345"/>
        <end position="363"/>
    </location>
</feature>
<evidence type="ECO:0000256" key="1">
    <source>
        <dbReference type="SAM" id="Phobius"/>
    </source>
</evidence>
<feature type="transmembrane region" description="Helical" evidence="1">
    <location>
        <begin position="297"/>
        <end position="313"/>
    </location>
</feature>
<accession>A0ABS3C734</accession>
<keyword evidence="1" id="KW-0812">Transmembrane</keyword>
<sequence length="485" mass="55032">MVLAVANRGFDISDEGLYVLLADPLQENQAGIFNYDLFFKLLFRATGYSFSLVELRILRLLSYLLGAWALAAFWKNIRSEVKLSAEMFALCFLGLLFGYGFLPPTLSYNSLAVVLLCFWLYHVSFPQADLGRMLFIGVILGLLVYVKISLALVFYPLTLFILWKKTRPASLFALFLPLLLLELLCQAVVGESASSRLALGIPQTGLRPGYQVGVMLKVIAVGVLWTLLPAGAFALLGYLRRTRQVYFYLLLLPVIVGAIWICKLTSIAEEWTHVVLIGGAGLLGFCFAYYPRLPVKFNPWAVLLFLFPYLLHFGSNVYWLRIAVHYGVFWMLGLYFCFGHLRKEVLVLASVFAVVLVFNGLWWHPFGQDEALWKEKVAWVRPGGGQVYLDPVLVKILKGMDGDKTGERAGELLAIYRMPGLAWLSGKRLPNTPGIWDREQLDFFIRHQPEQVVYNQQQALPAEWVFGHRHVLGTYQQDSLIKLWK</sequence>
<dbReference type="Proteomes" id="UP000664317">
    <property type="component" value="Unassembled WGS sequence"/>
</dbReference>
<evidence type="ECO:0000313" key="3">
    <source>
        <dbReference type="Proteomes" id="UP000664317"/>
    </source>
</evidence>
<evidence type="ECO:0008006" key="4">
    <source>
        <dbReference type="Google" id="ProtNLM"/>
    </source>
</evidence>
<dbReference type="EMBL" id="JAFKCT010000009">
    <property type="protein sequence ID" value="MBN7812929.1"/>
    <property type="molecule type" value="Genomic_DNA"/>
</dbReference>
<comment type="caution">
    <text evidence="2">The sequence shown here is derived from an EMBL/GenBank/DDBJ whole genome shotgun (WGS) entry which is preliminary data.</text>
</comment>
<feature type="transmembrane region" description="Helical" evidence="1">
    <location>
        <begin position="209"/>
        <end position="238"/>
    </location>
</feature>
<keyword evidence="3" id="KW-1185">Reference proteome</keyword>
<protein>
    <recommendedName>
        <fullName evidence="4">Glycosyltransferase RgtA/B/C/D-like domain-containing protein</fullName>
    </recommendedName>
</protein>
<keyword evidence="1" id="KW-0472">Membrane</keyword>
<organism evidence="2 3">
    <name type="scientific">Algoriphagus oliviformis</name>
    <dbReference type="NCBI Taxonomy" id="2811231"/>
    <lineage>
        <taxon>Bacteria</taxon>
        <taxon>Pseudomonadati</taxon>
        <taxon>Bacteroidota</taxon>
        <taxon>Cytophagia</taxon>
        <taxon>Cytophagales</taxon>
        <taxon>Cyclobacteriaceae</taxon>
        <taxon>Algoriphagus</taxon>
    </lineage>
</organism>
<keyword evidence="1" id="KW-1133">Transmembrane helix</keyword>
<feature type="transmembrane region" description="Helical" evidence="1">
    <location>
        <begin position="57"/>
        <end position="76"/>
    </location>
</feature>
<name>A0ABS3C734_9BACT</name>
<dbReference type="RefSeq" id="WP_206579701.1">
    <property type="nucleotide sequence ID" value="NZ_JAFKCT010000009.1"/>
</dbReference>
<feature type="transmembrane region" description="Helical" evidence="1">
    <location>
        <begin position="169"/>
        <end position="189"/>
    </location>
</feature>